<proteinExistence type="predicted"/>
<dbReference type="Pfam" id="PF10195">
    <property type="entry name" value="Phospho_p8"/>
    <property type="match status" value="1"/>
</dbReference>
<feature type="region of interest" description="Disordered" evidence="1">
    <location>
        <begin position="1"/>
        <end position="82"/>
    </location>
</feature>
<evidence type="ECO:0000256" key="1">
    <source>
        <dbReference type="SAM" id="MobiDB-lite"/>
    </source>
</evidence>
<dbReference type="EMBL" id="CAAALY010132688">
    <property type="protein sequence ID" value="VEL32293.1"/>
    <property type="molecule type" value="Genomic_DNA"/>
</dbReference>
<comment type="caution">
    <text evidence="2">The sequence shown here is derived from an EMBL/GenBank/DDBJ whole genome shotgun (WGS) entry which is preliminary data.</text>
</comment>
<reference evidence="2" key="1">
    <citation type="submission" date="2018-11" db="EMBL/GenBank/DDBJ databases">
        <authorList>
            <consortium name="Pathogen Informatics"/>
        </authorList>
    </citation>
    <scope>NUCLEOTIDE SEQUENCE</scope>
</reference>
<dbReference type="InterPro" id="IPR018792">
    <property type="entry name" value="NUPR1-like"/>
</dbReference>
<name>A0A3S5BNS2_9PLAT</name>
<protein>
    <submittedName>
        <fullName evidence="2">Uncharacterized protein</fullName>
    </submittedName>
</protein>
<dbReference type="AlphaFoldDB" id="A0A3S5BNS2"/>
<organism evidence="2 3">
    <name type="scientific">Protopolystoma xenopodis</name>
    <dbReference type="NCBI Taxonomy" id="117903"/>
    <lineage>
        <taxon>Eukaryota</taxon>
        <taxon>Metazoa</taxon>
        <taxon>Spiralia</taxon>
        <taxon>Lophotrochozoa</taxon>
        <taxon>Platyhelminthes</taxon>
        <taxon>Monogenea</taxon>
        <taxon>Polyopisthocotylea</taxon>
        <taxon>Polystomatidea</taxon>
        <taxon>Polystomatidae</taxon>
        <taxon>Protopolystoma</taxon>
    </lineage>
</organism>
<keyword evidence="3" id="KW-1185">Reference proteome</keyword>
<feature type="compositionally biased region" description="Basic and acidic residues" evidence="1">
    <location>
        <begin position="46"/>
        <end position="82"/>
    </location>
</feature>
<accession>A0A3S5BNS2</accession>
<evidence type="ECO:0000313" key="3">
    <source>
        <dbReference type="Proteomes" id="UP000784294"/>
    </source>
</evidence>
<feature type="compositionally biased region" description="Acidic residues" evidence="1">
    <location>
        <begin position="17"/>
        <end position="27"/>
    </location>
</feature>
<evidence type="ECO:0000313" key="2">
    <source>
        <dbReference type="EMBL" id="VEL32293.1"/>
    </source>
</evidence>
<gene>
    <name evidence="2" type="ORF">PXEA_LOCUS25733</name>
</gene>
<dbReference type="Proteomes" id="UP000784294">
    <property type="component" value="Unassembled WGS sequence"/>
</dbReference>
<sequence length="82" mass="9550">MTTEARDAVLSVRSEPFEDCLPLEDEYEHYNYNSPEGTKGGRSRTKHESADHRKPSDARSARIHIDMQDNNKEKQKEYPKNN</sequence>